<evidence type="ECO:0000313" key="2">
    <source>
        <dbReference type="EMBL" id="KAK9213954.1"/>
    </source>
</evidence>
<accession>A0AAP0MKD3</accession>
<protein>
    <recommendedName>
        <fullName evidence="1">AAA ATPase AAA+ lid domain-containing protein</fullName>
    </recommendedName>
</protein>
<reference evidence="2 3" key="1">
    <citation type="submission" date="2024-05" db="EMBL/GenBank/DDBJ databases">
        <title>Haplotype-resolved chromosome-level genome assembly of Huyou (Citrus changshanensis).</title>
        <authorList>
            <person name="Miao C."/>
            <person name="Chen W."/>
            <person name="Wu Y."/>
            <person name="Wang L."/>
            <person name="Zhao S."/>
            <person name="Grierson D."/>
            <person name="Xu C."/>
            <person name="Chen K."/>
        </authorList>
    </citation>
    <scope>NUCLEOTIDE SEQUENCE [LARGE SCALE GENOMIC DNA]</scope>
    <source>
        <strain evidence="2">01-14</strain>
        <tissue evidence="2">Leaf</tissue>
    </source>
</reference>
<evidence type="ECO:0000313" key="3">
    <source>
        <dbReference type="Proteomes" id="UP001428341"/>
    </source>
</evidence>
<comment type="caution">
    <text evidence="2">The sequence shown here is derived from an EMBL/GenBank/DDBJ whole genome shotgun (WGS) entry which is preliminary data.</text>
</comment>
<organism evidence="2 3">
    <name type="scientific">Citrus x changshan-huyou</name>
    <dbReference type="NCBI Taxonomy" id="2935761"/>
    <lineage>
        <taxon>Eukaryota</taxon>
        <taxon>Viridiplantae</taxon>
        <taxon>Streptophyta</taxon>
        <taxon>Embryophyta</taxon>
        <taxon>Tracheophyta</taxon>
        <taxon>Spermatophyta</taxon>
        <taxon>Magnoliopsida</taxon>
        <taxon>eudicotyledons</taxon>
        <taxon>Gunneridae</taxon>
        <taxon>Pentapetalae</taxon>
        <taxon>rosids</taxon>
        <taxon>malvids</taxon>
        <taxon>Sapindales</taxon>
        <taxon>Rutaceae</taxon>
        <taxon>Aurantioideae</taxon>
        <taxon>Citrus</taxon>
    </lineage>
</organism>
<dbReference type="Proteomes" id="UP001428341">
    <property type="component" value="Unassembled WGS sequence"/>
</dbReference>
<feature type="domain" description="AAA ATPase AAA+ lid" evidence="1">
    <location>
        <begin position="14"/>
        <end position="53"/>
    </location>
</feature>
<name>A0AAP0MKD3_9ROSI</name>
<evidence type="ECO:0000259" key="1">
    <source>
        <dbReference type="Pfam" id="PF17862"/>
    </source>
</evidence>
<dbReference type="AlphaFoldDB" id="A0AAP0MKD3"/>
<dbReference type="Gene3D" id="1.10.8.60">
    <property type="match status" value="1"/>
</dbReference>
<dbReference type="Pfam" id="PF17862">
    <property type="entry name" value="AAA_lid_3"/>
    <property type="match status" value="1"/>
</dbReference>
<proteinExistence type="predicted"/>
<dbReference type="EMBL" id="JBCGBO010000003">
    <property type="protein sequence ID" value="KAK9213954.1"/>
    <property type="molecule type" value="Genomic_DNA"/>
</dbReference>
<gene>
    <name evidence="2" type="ORF">WN944_005940</name>
</gene>
<sequence length="221" mass="24988">MLTLSSLLGPCSDDVDYLDVANMTDGMVGTELANIVEVAAINMLRDGRTEVVTATADIITMDDLLQAPKIEERGKLGSKERSTETWRQVGINEAAMAVVVVNFPDLKNIQFVCWLVLELLVSYYFSLKMYLYRVMFIFYKNSCFVEVVSSFILVHFPKPTLEILFFIESFQLSTILAETARSAARTFDLGGLSDNHFGYLTSGWQIELMYDILSSPFYSRF</sequence>
<dbReference type="InterPro" id="IPR041569">
    <property type="entry name" value="AAA_lid_3"/>
</dbReference>
<keyword evidence="3" id="KW-1185">Reference proteome</keyword>